<name>S6F6P2_LACLL</name>
<reference evidence="1 2" key="1">
    <citation type="journal article" date="2013" name="Appl. Environ. Microbiol.">
        <title>The Carbohydrate Metabolism Signature of Lactococcus lactis Strain A12 Reveals Its Sourdough Ecosystem Origin.</title>
        <authorList>
            <person name="Passerini D."/>
            <person name="Coddeville M."/>
            <person name="Le Bourgeois P."/>
            <person name="Loubiere P."/>
            <person name="Ritzenthaler P."/>
            <person name="Fontagne-Faucher C."/>
            <person name="Daveran-Mingot M.L."/>
            <person name="Cocaign-Bousquet M."/>
        </authorList>
    </citation>
    <scope>NUCLEOTIDE SEQUENCE [LARGE SCALE GENOMIC DNA]</scope>
    <source>
        <strain evidence="1 2">A12</strain>
    </source>
</reference>
<evidence type="ECO:0000313" key="1">
    <source>
        <dbReference type="EMBL" id="CDG04464.1"/>
    </source>
</evidence>
<comment type="caution">
    <text evidence="1">The sequence shown here is derived from an EMBL/GenBank/DDBJ whole genome shotgun (WGS) entry which is preliminary data.</text>
</comment>
<dbReference type="Proteomes" id="UP000015361">
    <property type="component" value="Unassembled WGS sequence"/>
</dbReference>
<evidence type="ECO:0000313" key="2">
    <source>
        <dbReference type="Proteomes" id="UP000015361"/>
    </source>
</evidence>
<accession>S6F6P2</accession>
<dbReference type="EMBL" id="CBLU010000009">
    <property type="protein sequence ID" value="CDG04464.1"/>
    <property type="molecule type" value="Genomic_DNA"/>
</dbReference>
<proteinExistence type="predicted"/>
<sequence length="40" mass="4713">MYLLVALYPQNGKKLTLMKYQPCKTVTHSKAKTTFLMEYE</sequence>
<organism evidence="1 2">
    <name type="scientific">Lactococcus lactis subsp. lactis A12</name>
    <dbReference type="NCBI Taxonomy" id="1137134"/>
    <lineage>
        <taxon>Bacteria</taxon>
        <taxon>Bacillati</taxon>
        <taxon>Bacillota</taxon>
        <taxon>Bacilli</taxon>
        <taxon>Lactobacillales</taxon>
        <taxon>Streptococcaceae</taxon>
        <taxon>Lactococcus</taxon>
    </lineage>
</organism>
<gene>
    <name evidence="1" type="ORF">O9U_14265</name>
</gene>
<protein>
    <submittedName>
        <fullName evidence="1">Uncharacterized protein</fullName>
    </submittedName>
</protein>
<dbReference type="AlphaFoldDB" id="S6F6P2"/>